<feature type="compositionally biased region" description="Low complexity" evidence="3">
    <location>
        <begin position="196"/>
        <end position="225"/>
    </location>
</feature>
<evidence type="ECO:0000313" key="8">
    <source>
        <dbReference type="Proteomes" id="UP000051966"/>
    </source>
</evidence>
<reference evidence="5" key="1">
    <citation type="journal article" date="2014" name="Genome Announc.">
        <title>Draft Genome Sequences of Two Lactobacillus Strains, L. farraginis JCM 14108T and L. composti JCM 14202T, Isolated from Compost of Distilled Shochu Residue.</title>
        <authorList>
            <person name="Yuki M."/>
            <person name="Oshima K."/>
            <person name="Suda W."/>
            <person name="Kitahara M."/>
            <person name="Kitamura K."/>
            <person name="Iida T."/>
            <person name="Hattori M."/>
            <person name="Ohkuma M."/>
        </authorList>
    </citation>
    <scope>NUCLEOTIDE SEQUENCE [LARGE SCALE GENOMIC DNA]</scope>
    <source>
        <strain evidence="5">JCM 14108</strain>
    </source>
</reference>
<dbReference type="PATRIC" id="fig|1423743.5.peg.314"/>
<keyword evidence="8" id="KW-1185">Reference proteome</keyword>
<dbReference type="EMBL" id="BAKI01000024">
    <property type="protein sequence ID" value="GAF37094.1"/>
    <property type="molecule type" value="Genomic_DNA"/>
</dbReference>
<dbReference type="SMART" id="SM00047">
    <property type="entry name" value="LYZ2"/>
    <property type="match status" value="1"/>
</dbReference>
<sequence length="493" mass="53954">MLKESIKRAIFLIAICGAVLLTCFLGGNGTYVTAQASSANSFITTYQADVKKASAKYNLYGSVMMAQAALESGWGQSQLTLEANNFFGIKGAYNGQSVSMPTVEYNSNGQMVNTTASFKKYPTAYASFADNGATLRNGTSWDPQYYSGAWKENAATYSDAANALTGKYATDPNYGSSLIKLIQQYGLDKTFGETAGTSSSSDASSTADSAVSSGTDTASSTVVDTQGAGSTTPRVTYYKSNAIQSVPLSKKYAKYYVYNHVKGTSTNEKHYSWRSLGIKNRVTVYLDMRGVKKGTPKNWYRFRFYTNSKAKRFWVYAPALQFPTIYSGKTSGSLTINKLAEDTLYNHVLGSPLLAKKSTKLSSLESKKKYSVDRTALVKSTGGLKAWYRIKVGKKTGWINANDVITAPSKVAKVDFQADKVVSSSAKADYLYTDFNATGQFMKHYKLAQVNLTVGTKVKVDKLGYRLSDKSIWYRIAHTGSDTKYWVSSKFLS</sequence>
<evidence type="ECO:0000256" key="3">
    <source>
        <dbReference type="SAM" id="MobiDB-lite"/>
    </source>
</evidence>
<dbReference type="Gene3D" id="1.10.530.10">
    <property type="match status" value="1"/>
</dbReference>
<comment type="similarity">
    <text evidence="1">Belongs to the glycosyl hydrolase 73 family.</text>
</comment>
<comment type="caution">
    <text evidence="5">The sequence shown here is derived from an EMBL/GenBank/DDBJ whole genome shotgun (WGS) entry which is preliminary data.</text>
</comment>
<dbReference type="InterPro" id="IPR002901">
    <property type="entry name" value="MGlyc_endo_b_GlcNAc-like_dom"/>
</dbReference>
<proteinExistence type="inferred from homology"/>
<dbReference type="Proteomes" id="UP000051966">
    <property type="component" value="Unassembled WGS sequence"/>
</dbReference>
<dbReference type="Gene3D" id="4.10.80.30">
    <property type="entry name" value="DNA polymerase, domain 6"/>
    <property type="match status" value="1"/>
</dbReference>
<dbReference type="eggNOG" id="COG1705">
    <property type="taxonomic scope" value="Bacteria"/>
</dbReference>
<evidence type="ECO:0000256" key="1">
    <source>
        <dbReference type="ARBA" id="ARBA00010266"/>
    </source>
</evidence>
<evidence type="ECO:0000313" key="7">
    <source>
        <dbReference type="Proteomes" id="UP000019488"/>
    </source>
</evidence>
<dbReference type="STRING" id="1423743.FD41_GL000301"/>
<gene>
    <name evidence="6" type="ORF">FD41_GL000301</name>
    <name evidence="5" type="ORF">JCM14108_2101</name>
</gene>
<evidence type="ECO:0000313" key="5">
    <source>
        <dbReference type="EMBL" id="GAF37094.1"/>
    </source>
</evidence>
<evidence type="ECO:0000256" key="2">
    <source>
        <dbReference type="ARBA" id="ARBA00022801"/>
    </source>
</evidence>
<keyword evidence="2" id="KW-0378">Hydrolase</keyword>
<accession>X0PB42</accession>
<dbReference type="AlphaFoldDB" id="X0PB42"/>
<dbReference type="Proteomes" id="UP000019488">
    <property type="component" value="Unassembled WGS sequence"/>
</dbReference>
<evidence type="ECO:0000313" key="6">
    <source>
        <dbReference type="EMBL" id="KRM07825.1"/>
    </source>
</evidence>
<evidence type="ECO:0000259" key="4">
    <source>
        <dbReference type="SMART" id="SM00047"/>
    </source>
</evidence>
<dbReference type="EMBL" id="AZFY01000092">
    <property type="protein sequence ID" value="KRM07825.1"/>
    <property type="molecule type" value="Genomic_DNA"/>
</dbReference>
<reference evidence="6 8" key="2">
    <citation type="journal article" date="2015" name="Genome Announc.">
        <title>Expanding the biotechnology potential of lactobacilli through comparative genomics of 213 strains and associated genera.</title>
        <authorList>
            <person name="Sun Z."/>
            <person name="Harris H.M."/>
            <person name="McCann A."/>
            <person name="Guo C."/>
            <person name="Argimon S."/>
            <person name="Zhang W."/>
            <person name="Yang X."/>
            <person name="Jeffery I.B."/>
            <person name="Cooney J.C."/>
            <person name="Kagawa T.F."/>
            <person name="Liu W."/>
            <person name="Song Y."/>
            <person name="Salvetti E."/>
            <person name="Wrobel A."/>
            <person name="Rasinkangas P."/>
            <person name="Parkhill J."/>
            <person name="Rea M.C."/>
            <person name="O'Sullivan O."/>
            <person name="Ritari J."/>
            <person name="Douillard F.P."/>
            <person name="Paul Ross R."/>
            <person name="Yang R."/>
            <person name="Briner A.E."/>
            <person name="Felis G.E."/>
            <person name="de Vos W.M."/>
            <person name="Barrangou R."/>
            <person name="Klaenhammer T.R."/>
            <person name="Caufield P.W."/>
            <person name="Cui Y."/>
            <person name="Zhang H."/>
            <person name="O'Toole P.W."/>
        </authorList>
    </citation>
    <scope>NUCLEOTIDE SEQUENCE [LARGE SCALE GENOMIC DNA]</scope>
    <source>
        <strain evidence="6 8">DSM 18382</strain>
    </source>
</reference>
<dbReference type="PRINTS" id="PR01002">
    <property type="entry name" value="FLGFLGJ"/>
</dbReference>
<feature type="region of interest" description="Disordered" evidence="3">
    <location>
        <begin position="196"/>
        <end position="230"/>
    </location>
</feature>
<dbReference type="GO" id="GO:0004040">
    <property type="term" value="F:amidase activity"/>
    <property type="evidence" value="ECO:0007669"/>
    <property type="project" value="InterPro"/>
</dbReference>
<protein>
    <submittedName>
        <fullName evidence="6">Flagellum-specific muramidase</fullName>
    </submittedName>
    <submittedName>
        <fullName evidence="5">N-acetylmuramoyl-L-alanine amidase, family 4</fullName>
    </submittedName>
</protein>
<name>X0PB42_9LACO</name>
<dbReference type="PANTHER" id="PTHR33308">
    <property type="entry name" value="PEPTIDOGLYCAN HYDROLASE FLGJ"/>
    <property type="match status" value="1"/>
</dbReference>
<dbReference type="InterPro" id="IPR051056">
    <property type="entry name" value="Glycosyl_Hydrolase_73"/>
</dbReference>
<feature type="domain" description="Mannosyl-glycoprotein endo-beta-N-acetylglucosamidase-like" evidence="4">
    <location>
        <begin position="31"/>
        <end position="192"/>
    </location>
</feature>
<dbReference type="RefSeq" id="WP_035180211.1">
    <property type="nucleotide sequence ID" value="NZ_AZFY01000092.1"/>
</dbReference>
<dbReference type="OrthoDB" id="2155627at2"/>
<dbReference type="Pfam" id="PF01832">
    <property type="entry name" value="Glucosaminidase"/>
    <property type="match status" value="1"/>
</dbReference>
<dbReference type="PANTHER" id="PTHR33308:SF9">
    <property type="entry name" value="PEPTIDOGLYCAN HYDROLASE FLGJ"/>
    <property type="match status" value="1"/>
</dbReference>
<organism evidence="5 7">
    <name type="scientific">Lentilactobacillus farraginis DSM 18382 = JCM 14108</name>
    <dbReference type="NCBI Taxonomy" id="1423743"/>
    <lineage>
        <taxon>Bacteria</taxon>
        <taxon>Bacillati</taxon>
        <taxon>Bacillota</taxon>
        <taxon>Bacilli</taxon>
        <taxon>Lactobacillales</taxon>
        <taxon>Lactobacillaceae</taxon>
        <taxon>Lentilactobacillus</taxon>
    </lineage>
</organism>